<dbReference type="EMBL" id="FLUV01000871">
    <property type="protein sequence ID" value="SBW21655.1"/>
    <property type="molecule type" value="Genomic_DNA"/>
</dbReference>
<dbReference type="Gene3D" id="2.130.10.10">
    <property type="entry name" value="YVTN repeat-like/Quinoprotein amine dehydrogenase"/>
    <property type="match status" value="1"/>
</dbReference>
<gene>
    <name evidence="1" type="ORF">FDG2_2078</name>
</gene>
<reference evidence="2" key="1">
    <citation type="submission" date="2016-02" db="EMBL/GenBank/DDBJ databases">
        <authorList>
            <person name="Wibberg D."/>
        </authorList>
    </citation>
    <scope>NUCLEOTIDE SEQUENCE [LARGE SCALE GENOMIC DNA]</scope>
</reference>
<dbReference type="Proteomes" id="UP000199013">
    <property type="component" value="Unassembled WGS sequence"/>
</dbReference>
<dbReference type="SUPFAM" id="SSF50998">
    <property type="entry name" value="Quinoprotein alcohol dehydrogenase-like"/>
    <property type="match status" value="1"/>
</dbReference>
<evidence type="ECO:0000313" key="2">
    <source>
        <dbReference type="Proteomes" id="UP000199013"/>
    </source>
</evidence>
<evidence type="ECO:0000313" key="1">
    <source>
        <dbReference type="EMBL" id="SBW21655.1"/>
    </source>
</evidence>
<dbReference type="InterPro" id="IPR015943">
    <property type="entry name" value="WD40/YVTN_repeat-like_dom_sf"/>
</dbReference>
<accession>A0A1C3NWV6</accession>
<protein>
    <recommendedName>
        <fullName evidence="3">Pyrrolo-quinoline quinone</fullName>
    </recommendedName>
</protein>
<dbReference type="AlphaFoldDB" id="A0A1C3NWV6"/>
<organism evidence="1 2">
    <name type="scientific">Candidatus Protofrankia californiensis</name>
    <dbReference type="NCBI Taxonomy" id="1839754"/>
    <lineage>
        <taxon>Bacteria</taxon>
        <taxon>Bacillati</taxon>
        <taxon>Actinomycetota</taxon>
        <taxon>Actinomycetes</taxon>
        <taxon>Frankiales</taxon>
        <taxon>Frankiaceae</taxon>
        <taxon>Protofrankia</taxon>
    </lineage>
</organism>
<name>A0A1C3NWV6_9ACTN</name>
<evidence type="ECO:0008006" key="3">
    <source>
        <dbReference type="Google" id="ProtNLM"/>
    </source>
</evidence>
<proteinExistence type="predicted"/>
<keyword evidence="2" id="KW-1185">Reference proteome</keyword>
<dbReference type="InterPro" id="IPR011047">
    <property type="entry name" value="Quinoprotein_ADH-like_sf"/>
</dbReference>
<sequence length="355" mass="38805">MTRDGGCVVTFAQSLVLVGGDRQILWEVAGEGASYEQPTLLPDGGLARIEGGSVVVRSGRSGAVSRLFPVSRASELTATPRGDLLFYQVLADHSAELRCTTVQGEPRWSFHLSKRGGTAPFVFGDVILVVEQGFVHGLRHDGVRLWSFDHRAFVLSGCDLPPPDGPPISGGILGRRPTVVGDTTLFVTMEWYAGSGFFLVDTAGHQIRRFESSVPLGSPLTVLADSDNGVRVAMLGPRIEIRPMEWNWQVIMLDLGGTPLWRHQLHAPPLCLVPGPGGTLLVIASPSRKQWDDYHKWHDLSDRTFVRCLEPDGSARWTWYAPGPISHLPVVSPDGIVYVGSERRLWTLTVASDSR</sequence>